<reference evidence="2 3" key="1">
    <citation type="submission" date="2015-01" db="EMBL/GenBank/DDBJ databases">
        <title>Genome Sequence of Magnetospirillum magnetotacticum Strain MS-1.</title>
        <authorList>
            <person name="Marinov G.K."/>
            <person name="Smalley M.D."/>
            <person name="DeSalvo G."/>
        </authorList>
    </citation>
    <scope>NUCLEOTIDE SEQUENCE [LARGE SCALE GENOMIC DNA]</scope>
    <source>
        <strain evidence="2 3">MS-1</strain>
    </source>
</reference>
<proteinExistence type="predicted"/>
<gene>
    <name evidence="2" type="ORF">CCC_00535</name>
</gene>
<accession>A0A0C2YCL7</accession>
<feature type="compositionally biased region" description="Basic and acidic residues" evidence="1">
    <location>
        <begin position="7"/>
        <end position="22"/>
    </location>
</feature>
<evidence type="ECO:0000313" key="2">
    <source>
        <dbReference type="EMBL" id="KIL97474.1"/>
    </source>
</evidence>
<keyword evidence="3" id="KW-1185">Reference proteome</keyword>
<dbReference type="STRING" id="272627.CCC_00535"/>
<sequence>MGGDGNGAEKADGRNGRAKHGESFPQAANVLGQRQSYQAADSEDGGNGKLYSHGARY</sequence>
<feature type="region of interest" description="Disordered" evidence="1">
    <location>
        <begin position="1"/>
        <end position="57"/>
    </location>
</feature>
<name>A0A0C2YCL7_PARME</name>
<evidence type="ECO:0000313" key="3">
    <source>
        <dbReference type="Proteomes" id="UP000031971"/>
    </source>
</evidence>
<organism evidence="2 3">
    <name type="scientific">Paramagnetospirillum magnetotacticum MS-1</name>
    <dbReference type="NCBI Taxonomy" id="272627"/>
    <lineage>
        <taxon>Bacteria</taxon>
        <taxon>Pseudomonadati</taxon>
        <taxon>Pseudomonadota</taxon>
        <taxon>Alphaproteobacteria</taxon>
        <taxon>Rhodospirillales</taxon>
        <taxon>Magnetospirillaceae</taxon>
        <taxon>Paramagnetospirillum</taxon>
    </lineage>
</organism>
<dbReference type="EMBL" id="JXSL01000030">
    <property type="protein sequence ID" value="KIL97474.1"/>
    <property type="molecule type" value="Genomic_DNA"/>
</dbReference>
<protein>
    <submittedName>
        <fullName evidence="2">Uncharacterized protein</fullName>
    </submittedName>
</protein>
<comment type="caution">
    <text evidence="2">The sequence shown here is derived from an EMBL/GenBank/DDBJ whole genome shotgun (WGS) entry which is preliminary data.</text>
</comment>
<dbReference type="AlphaFoldDB" id="A0A0C2YCL7"/>
<dbReference type="Proteomes" id="UP000031971">
    <property type="component" value="Unassembled WGS sequence"/>
</dbReference>
<evidence type="ECO:0000256" key="1">
    <source>
        <dbReference type="SAM" id="MobiDB-lite"/>
    </source>
</evidence>